<gene>
    <name evidence="13" type="ORF">HHL11_10110</name>
</gene>
<protein>
    <submittedName>
        <fullName evidence="13">Porin</fullName>
    </submittedName>
</protein>
<evidence type="ECO:0000256" key="4">
    <source>
        <dbReference type="ARBA" id="ARBA00022452"/>
    </source>
</evidence>
<dbReference type="SUPFAM" id="SSF56935">
    <property type="entry name" value="Porins"/>
    <property type="match status" value="1"/>
</dbReference>
<evidence type="ECO:0000256" key="3">
    <source>
        <dbReference type="ARBA" id="ARBA00022448"/>
    </source>
</evidence>
<feature type="chain" id="PRO_5032684017" evidence="11">
    <location>
        <begin position="20"/>
        <end position="369"/>
    </location>
</feature>
<dbReference type="Pfam" id="PF13609">
    <property type="entry name" value="Porin_4"/>
    <property type="match status" value="1"/>
</dbReference>
<keyword evidence="4" id="KW-1134">Transmembrane beta strand</keyword>
<keyword evidence="7" id="KW-0406">Ion transport</keyword>
<dbReference type="AlphaFoldDB" id="A0A848H6A2"/>
<dbReference type="CDD" id="cd00342">
    <property type="entry name" value="gram_neg_porins"/>
    <property type="match status" value="1"/>
</dbReference>
<evidence type="ECO:0000256" key="7">
    <source>
        <dbReference type="ARBA" id="ARBA00023065"/>
    </source>
</evidence>
<dbReference type="InterPro" id="IPR023614">
    <property type="entry name" value="Porin_dom_sf"/>
</dbReference>
<sequence>MHKNILALAALWGSAAAFAQSSSVTLYGGIDLALAYYRGDGTGSRIQLVPGGNQNNRIGIRGREDLGGGLYAAFELEAGFNADNGTGLPTNTNNQANGTVLATPGTQGLTFNRRSIVSLGGDWGEVRLGRDYVPSFWPIYLYDPFRTGVGFGGVTIQGTTVTNLRASNSIGYFTPACGTPGCLNFFGQAMYAAGENQSSAAANSDGRTMGLRLGYGGEPWEVSIATTKTRAAAVGDFTQSSGGGSYGAKFGRLMALVGVNRTGLPVAVLNNGNRAPFWQVGAMIYAGPGYFPVAYTHVGRNDAQNSSASKIAFGYVYNLSKRTALYTTYAHIENKGALAIPVNVGADAGPTPLPGHPASGIDIGMRHTF</sequence>
<evidence type="ECO:0000256" key="11">
    <source>
        <dbReference type="SAM" id="SignalP"/>
    </source>
</evidence>
<dbReference type="GO" id="GO:0009279">
    <property type="term" value="C:cell outer membrane"/>
    <property type="evidence" value="ECO:0007669"/>
    <property type="project" value="UniProtKB-SubCell"/>
</dbReference>
<evidence type="ECO:0000256" key="10">
    <source>
        <dbReference type="ARBA" id="ARBA00023237"/>
    </source>
</evidence>
<evidence type="ECO:0000313" key="14">
    <source>
        <dbReference type="Proteomes" id="UP000541185"/>
    </source>
</evidence>
<dbReference type="RefSeq" id="WP_169418262.1">
    <property type="nucleotide sequence ID" value="NZ_JABBFX010000001.1"/>
</dbReference>
<evidence type="ECO:0000313" key="13">
    <source>
        <dbReference type="EMBL" id="NML44103.1"/>
    </source>
</evidence>
<comment type="caution">
    <text evidence="13">The sequence shown here is derived from an EMBL/GenBank/DDBJ whole genome shotgun (WGS) entry which is preliminary data.</text>
</comment>
<dbReference type="InterPro" id="IPR050298">
    <property type="entry name" value="Gram-neg_bact_OMP"/>
</dbReference>
<dbReference type="InterPro" id="IPR033900">
    <property type="entry name" value="Gram_neg_porin_domain"/>
</dbReference>
<evidence type="ECO:0000256" key="8">
    <source>
        <dbReference type="ARBA" id="ARBA00023114"/>
    </source>
</evidence>
<proteinExistence type="predicted"/>
<name>A0A848H6A2_9BURK</name>
<dbReference type="EMBL" id="JABBFX010000001">
    <property type="protein sequence ID" value="NML44103.1"/>
    <property type="molecule type" value="Genomic_DNA"/>
</dbReference>
<evidence type="ECO:0000256" key="6">
    <source>
        <dbReference type="ARBA" id="ARBA00022729"/>
    </source>
</evidence>
<dbReference type="GO" id="GO:0006811">
    <property type="term" value="P:monoatomic ion transport"/>
    <property type="evidence" value="ECO:0007669"/>
    <property type="project" value="UniProtKB-KW"/>
</dbReference>
<dbReference type="GO" id="GO:0046930">
    <property type="term" value="C:pore complex"/>
    <property type="evidence" value="ECO:0007669"/>
    <property type="project" value="UniProtKB-KW"/>
</dbReference>
<keyword evidence="8" id="KW-0626">Porin</keyword>
<evidence type="ECO:0000256" key="9">
    <source>
        <dbReference type="ARBA" id="ARBA00023136"/>
    </source>
</evidence>
<keyword evidence="14" id="KW-1185">Reference proteome</keyword>
<organism evidence="13 14">
    <name type="scientific">Ramlibacter agri</name>
    <dbReference type="NCBI Taxonomy" id="2728837"/>
    <lineage>
        <taxon>Bacteria</taxon>
        <taxon>Pseudomonadati</taxon>
        <taxon>Pseudomonadota</taxon>
        <taxon>Betaproteobacteria</taxon>
        <taxon>Burkholderiales</taxon>
        <taxon>Comamonadaceae</taxon>
        <taxon>Ramlibacter</taxon>
    </lineage>
</organism>
<dbReference type="Proteomes" id="UP000541185">
    <property type="component" value="Unassembled WGS sequence"/>
</dbReference>
<dbReference type="Gene3D" id="2.40.160.10">
    <property type="entry name" value="Porin"/>
    <property type="match status" value="1"/>
</dbReference>
<keyword evidence="10" id="KW-0998">Cell outer membrane</keyword>
<evidence type="ECO:0000256" key="1">
    <source>
        <dbReference type="ARBA" id="ARBA00004571"/>
    </source>
</evidence>
<accession>A0A848H6A2</accession>
<comment type="subunit">
    <text evidence="2">Homotrimer.</text>
</comment>
<dbReference type="GO" id="GO:0015288">
    <property type="term" value="F:porin activity"/>
    <property type="evidence" value="ECO:0007669"/>
    <property type="project" value="UniProtKB-KW"/>
</dbReference>
<reference evidence="13 14" key="1">
    <citation type="submission" date="2020-04" db="EMBL/GenBank/DDBJ databases">
        <title>Ramlibacter sp. G-1-2-2 isolated from soil.</title>
        <authorList>
            <person name="Dahal R.H."/>
        </authorList>
    </citation>
    <scope>NUCLEOTIDE SEQUENCE [LARGE SCALE GENOMIC DNA]</scope>
    <source>
        <strain evidence="13 14">G-1-2-2</strain>
    </source>
</reference>
<keyword evidence="3" id="KW-0813">Transport</keyword>
<dbReference type="PANTHER" id="PTHR34501:SF9">
    <property type="entry name" value="MAJOR OUTER MEMBRANE PROTEIN P.IA"/>
    <property type="match status" value="1"/>
</dbReference>
<evidence type="ECO:0000256" key="2">
    <source>
        <dbReference type="ARBA" id="ARBA00011233"/>
    </source>
</evidence>
<dbReference type="PANTHER" id="PTHR34501">
    <property type="entry name" value="PROTEIN YDDL-RELATED"/>
    <property type="match status" value="1"/>
</dbReference>
<keyword evidence="9" id="KW-0472">Membrane</keyword>
<keyword evidence="5" id="KW-0812">Transmembrane</keyword>
<keyword evidence="6 11" id="KW-0732">Signal</keyword>
<evidence type="ECO:0000259" key="12">
    <source>
        <dbReference type="Pfam" id="PF13609"/>
    </source>
</evidence>
<feature type="signal peptide" evidence="11">
    <location>
        <begin position="1"/>
        <end position="19"/>
    </location>
</feature>
<feature type="domain" description="Porin" evidence="12">
    <location>
        <begin position="7"/>
        <end position="336"/>
    </location>
</feature>
<evidence type="ECO:0000256" key="5">
    <source>
        <dbReference type="ARBA" id="ARBA00022692"/>
    </source>
</evidence>
<comment type="subcellular location">
    <subcellularLocation>
        <location evidence="1">Cell outer membrane</location>
        <topology evidence="1">Multi-pass membrane protein</topology>
    </subcellularLocation>
</comment>